<proteinExistence type="predicted"/>
<evidence type="ECO:0000313" key="1">
    <source>
        <dbReference type="EMBL" id="GAH10666.1"/>
    </source>
</evidence>
<dbReference type="EMBL" id="BART01029778">
    <property type="protein sequence ID" value="GAH10666.1"/>
    <property type="molecule type" value="Genomic_DNA"/>
</dbReference>
<organism evidence="1">
    <name type="scientific">marine sediment metagenome</name>
    <dbReference type="NCBI Taxonomy" id="412755"/>
    <lineage>
        <taxon>unclassified sequences</taxon>
        <taxon>metagenomes</taxon>
        <taxon>ecological metagenomes</taxon>
    </lineage>
</organism>
<dbReference type="AlphaFoldDB" id="X1CQI1"/>
<accession>X1CQI1</accession>
<protein>
    <submittedName>
        <fullName evidence="1">Uncharacterized protein</fullName>
    </submittedName>
</protein>
<reference evidence="1" key="1">
    <citation type="journal article" date="2014" name="Front. Microbiol.">
        <title>High frequency of phylogenetically diverse reductive dehalogenase-homologous genes in deep subseafloor sedimentary metagenomes.</title>
        <authorList>
            <person name="Kawai M."/>
            <person name="Futagami T."/>
            <person name="Toyoda A."/>
            <person name="Takaki Y."/>
            <person name="Nishi S."/>
            <person name="Hori S."/>
            <person name="Arai W."/>
            <person name="Tsubouchi T."/>
            <person name="Morono Y."/>
            <person name="Uchiyama I."/>
            <person name="Ito T."/>
            <person name="Fujiyama A."/>
            <person name="Inagaki F."/>
            <person name="Takami H."/>
        </authorList>
    </citation>
    <scope>NUCLEOTIDE SEQUENCE</scope>
    <source>
        <strain evidence="1">Expedition CK06-06</strain>
    </source>
</reference>
<sequence>MTENNEKQIRFTREDTLSAQKSLRILLLKKIETNSPLTGKERETYESTLSKAYNAQATVTKVSMTFPNGHITDVYENLHEFALKLMDMTSNKVAIPLFNVQYVFDISELWSVMYSNSLRCFPWSLRESLQVSKERTKKDRPTSYVFSGDGKL</sequence>
<name>X1CQI1_9ZZZZ</name>
<gene>
    <name evidence="1" type="ORF">S01H4_52172</name>
</gene>
<comment type="caution">
    <text evidence="1">The sequence shown here is derived from an EMBL/GenBank/DDBJ whole genome shotgun (WGS) entry which is preliminary data.</text>
</comment>